<sequence>MLRKSFKLLLNEKLPLYTKFKGHLSTTSLVNEKWDLLTAVCLERKPVITQELNEIQKEYEELLAEVEFERSLKSDHELQHELELKQIEALKKGDSDDLDVNLKQTAQDFVDLCVEELTQFKKGSKITQDDKKNNDKSLNRKLDKHLVLLVNQKLGDQKHYLLPQGKREEGETLRQAADRVLKQCCGPNVKTQIYGNAPSGFYKYKYPKQIRNEKAVGAKVFIYFARHLEGQLPDKGVDYKWLDRQEMDKILPAEYKKSVGQLLIDE</sequence>
<dbReference type="InterPro" id="IPR015797">
    <property type="entry name" value="NUDIX_hydrolase-like_dom_sf"/>
</dbReference>
<evidence type="ECO:0000256" key="2">
    <source>
        <dbReference type="ARBA" id="ARBA00009070"/>
    </source>
</evidence>
<dbReference type="Pfam" id="PF11788">
    <property type="entry name" value="MRP-L46"/>
    <property type="match status" value="1"/>
</dbReference>
<organism evidence="11 12">
    <name type="scientific">Brassicogethes aeneus</name>
    <name type="common">Rape pollen beetle</name>
    <name type="synonym">Meligethes aeneus</name>
    <dbReference type="NCBI Taxonomy" id="1431903"/>
    <lineage>
        <taxon>Eukaryota</taxon>
        <taxon>Metazoa</taxon>
        <taxon>Ecdysozoa</taxon>
        <taxon>Arthropoda</taxon>
        <taxon>Hexapoda</taxon>
        <taxon>Insecta</taxon>
        <taxon>Pterygota</taxon>
        <taxon>Neoptera</taxon>
        <taxon>Endopterygota</taxon>
        <taxon>Coleoptera</taxon>
        <taxon>Polyphaga</taxon>
        <taxon>Cucujiformia</taxon>
        <taxon>Nitidulidae</taxon>
        <taxon>Meligethinae</taxon>
        <taxon>Brassicogethes</taxon>
    </lineage>
</organism>
<dbReference type="Proteomes" id="UP001154078">
    <property type="component" value="Chromosome 6"/>
</dbReference>
<protein>
    <recommendedName>
        <fullName evidence="7">Large ribosomal subunit protein mL46</fullName>
    </recommendedName>
    <alternativeName>
        <fullName evidence="8">39S ribosomal protein L46, mitochondrial</fullName>
    </alternativeName>
</protein>
<evidence type="ECO:0000313" key="11">
    <source>
        <dbReference type="EMBL" id="CAH0559513.1"/>
    </source>
</evidence>
<gene>
    <name evidence="11" type="ORF">MELIAE_LOCUS9597</name>
</gene>
<dbReference type="SUPFAM" id="SSF55811">
    <property type="entry name" value="Nudix"/>
    <property type="match status" value="1"/>
</dbReference>
<dbReference type="Pfam" id="PF00293">
    <property type="entry name" value="NUDIX"/>
    <property type="match status" value="1"/>
</dbReference>
<dbReference type="PROSITE" id="PS51462">
    <property type="entry name" value="NUDIX"/>
    <property type="match status" value="1"/>
</dbReference>
<evidence type="ECO:0000313" key="12">
    <source>
        <dbReference type="Proteomes" id="UP001154078"/>
    </source>
</evidence>
<dbReference type="InterPro" id="IPR033650">
    <property type="entry name" value="Ribosomal_mL46_NUDIX"/>
</dbReference>
<dbReference type="CDD" id="cd04661">
    <property type="entry name" value="NUDIX_MRP_L46"/>
    <property type="match status" value="1"/>
</dbReference>
<keyword evidence="6" id="KW-0687">Ribonucleoprotein</keyword>
<evidence type="ECO:0000256" key="6">
    <source>
        <dbReference type="ARBA" id="ARBA00023274"/>
    </source>
</evidence>
<name>A0A9P0BBK8_BRAAE</name>
<dbReference type="InterPro" id="IPR000086">
    <property type="entry name" value="NUDIX_hydrolase_dom"/>
</dbReference>
<dbReference type="OrthoDB" id="194611at2759"/>
<dbReference type="GO" id="GO:0005743">
    <property type="term" value="C:mitochondrial inner membrane"/>
    <property type="evidence" value="ECO:0007669"/>
    <property type="project" value="UniProtKB-ARBA"/>
</dbReference>
<feature type="coiled-coil region" evidence="9">
    <location>
        <begin position="45"/>
        <end position="72"/>
    </location>
</feature>
<comment type="subcellular location">
    <subcellularLocation>
        <location evidence="1">Mitochondrion</location>
    </subcellularLocation>
</comment>
<keyword evidence="3" id="KW-0809">Transit peptide</keyword>
<keyword evidence="9" id="KW-0175">Coiled coil</keyword>
<evidence type="ECO:0000259" key="10">
    <source>
        <dbReference type="PROSITE" id="PS51462"/>
    </source>
</evidence>
<dbReference type="PANTHER" id="PTHR13124:SF12">
    <property type="entry name" value="LARGE RIBOSOMAL SUBUNIT PROTEIN ML46"/>
    <property type="match status" value="1"/>
</dbReference>
<dbReference type="AlphaFoldDB" id="A0A9P0BBK8"/>
<dbReference type="GO" id="GO:0003735">
    <property type="term" value="F:structural constituent of ribosome"/>
    <property type="evidence" value="ECO:0007669"/>
    <property type="project" value="InterPro"/>
</dbReference>
<evidence type="ECO:0000256" key="7">
    <source>
        <dbReference type="ARBA" id="ARBA00035190"/>
    </source>
</evidence>
<evidence type="ECO:0000256" key="4">
    <source>
        <dbReference type="ARBA" id="ARBA00022980"/>
    </source>
</evidence>
<evidence type="ECO:0000256" key="5">
    <source>
        <dbReference type="ARBA" id="ARBA00023128"/>
    </source>
</evidence>
<keyword evidence="4" id="KW-0689">Ribosomal protein</keyword>
<dbReference type="PANTHER" id="PTHR13124">
    <property type="entry name" value="39S RIBOSOMAL PROTEIN L46, MITOCHONDRIAL PRECURSOR-RELATED"/>
    <property type="match status" value="1"/>
</dbReference>
<dbReference type="EMBL" id="OV121137">
    <property type="protein sequence ID" value="CAH0559513.1"/>
    <property type="molecule type" value="Genomic_DNA"/>
</dbReference>
<evidence type="ECO:0000256" key="3">
    <source>
        <dbReference type="ARBA" id="ARBA00022946"/>
    </source>
</evidence>
<accession>A0A9P0BBK8</accession>
<keyword evidence="5" id="KW-0496">Mitochondrion</keyword>
<evidence type="ECO:0000256" key="8">
    <source>
        <dbReference type="ARBA" id="ARBA00035534"/>
    </source>
</evidence>
<proteinExistence type="inferred from homology"/>
<dbReference type="InterPro" id="IPR040008">
    <property type="entry name" value="Ribosomal_mL46"/>
</dbReference>
<feature type="domain" description="Nudix hydrolase" evidence="10">
    <location>
        <begin position="129"/>
        <end position="265"/>
    </location>
</feature>
<dbReference type="FunFam" id="3.90.79.10:FF:000018">
    <property type="entry name" value="39S ribosomal protein L46, mitochondrial"/>
    <property type="match status" value="1"/>
</dbReference>
<dbReference type="GO" id="GO:0005762">
    <property type="term" value="C:mitochondrial large ribosomal subunit"/>
    <property type="evidence" value="ECO:0007669"/>
    <property type="project" value="TreeGrafter"/>
</dbReference>
<keyword evidence="12" id="KW-1185">Reference proteome</keyword>
<comment type="similarity">
    <text evidence="2">Belongs to the mitochondrion-specific ribosomal protein mL46 family.</text>
</comment>
<dbReference type="InterPro" id="IPR021757">
    <property type="entry name" value="Ribosomal_mL46_N"/>
</dbReference>
<evidence type="ECO:0000256" key="1">
    <source>
        <dbReference type="ARBA" id="ARBA00004173"/>
    </source>
</evidence>
<dbReference type="Gene3D" id="3.90.79.10">
    <property type="entry name" value="Nucleoside Triphosphate Pyrophosphohydrolase"/>
    <property type="match status" value="1"/>
</dbReference>
<reference evidence="11" key="1">
    <citation type="submission" date="2021-12" db="EMBL/GenBank/DDBJ databases">
        <authorList>
            <person name="King R."/>
        </authorList>
    </citation>
    <scope>NUCLEOTIDE SEQUENCE</scope>
</reference>
<evidence type="ECO:0000256" key="9">
    <source>
        <dbReference type="SAM" id="Coils"/>
    </source>
</evidence>